<dbReference type="Proteomes" id="UP000198982">
    <property type="component" value="Unassembled WGS sequence"/>
</dbReference>
<accession>A0A1H4JPD2</accession>
<protein>
    <submittedName>
        <fullName evidence="2">Uncharacterized protein</fullName>
    </submittedName>
</protein>
<keyword evidence="1" id="KW-0472">Membrane</keyword>
<evidence type="ECO:0000313" key="3">
    <source>
        <dbReference type="Proteomes" id="UP000198982"/>
    </source>
</evidence>
<evidence type="ECO:0000256" key="1">
    <source>
        <dbReference type="SAM" id="Phobius"/>
    </source>
</evidence>
<dbReference type="RefSeq" id="WP_092309801.1">
    <property type="nucleotide sequence ID" value="NZ_FNTJ01000001.1"/>
</dbReference>
<evidence type="ECO:0000313" key="2">
    <source>
        <dbReference type="EMBL" id="SEB48159.1"/>
    </source>
</evidence>
<keyword evidence="1" id="KW-1133">Transmembrane helix</keyword>
<keyword evidence="3" id="KW-1185">Reference proteome</keyword>
<dbReference type="AlphaFoldDB" id="A0A1H4JPD2"/>
<reference evidence="3" key="1">
    <citation type="submission" date="2016-10" db="EMBL/GenBank/DDBJ databases">
        <authorList>
            <person name="Varghese N."/>
            <person name="Submissions S."/>
        </authorList>
    </citation>
    <scope>NUCLEOTIDE SEQUENCE [LARGE SCALE GENOMIC DNA]</scope>
    <source>
        <strain evidence="3">DSM 9751</strain>
    </source>
</reference>
<feature type="transmembrane region" description="Helical" evidence="1">
    <location>
        <begin position="43"/>
        <end position="66"/>
    </location>
</feature>
<name>A0A1H4JPD2_9PSED</name>
<organism evidence="2 3">
    <name type="scientific">Pseudomonas saponiphila</name>
    <dbReference type="NCBI Taxonomy" id="556534"/>
    <lineage>
        <taxon>Bacteria</taxon>
        <taxon>Pseudomonadati</taxon>
        <taxon>Pseudomonadota</taxon>
        <taxon>Gammaproteobacteria</taxon>
        <taxon>Pseudomonadales</taxon>
        <taxon>Pseudomonadaceae</taxon>
        <taxon>Pseudomonas</taxon>
    </lineage>
</organism>
<dbReference type="EMBL" id="FNTJ01000001">
    <property type="protein sequence ID" value="SEB48159.1"/>
    <property type="molecule type" value="Genomic_DNA"/>
</dbReference>
<gene>
    <name evidence="2" type="ORF">SAMN05216178_0642</name>
</gene>
<feature type="transmembrane region" description="Helical" evidence="1">
    <location>
        <begin position="7"/>
        <end position="23"/>
    </location>
</feature>
<sequence>MGNPVSTLKIILILMIVVDSFWFGERLLSLTGFSVFDWLPSSLINVVGLFGSLLMILFNVLLIGLLSRLQLKPE</sequence>
<keyword evidence="1" id="KW-0812">Transmembrane</keyword>
<proteinExistence type="predicted"/>